<evidence type="ECO:0000313" key="2">
    <source>
        <dbReference type="EMBL" id="ETW04925.1"/>
    </source>
</evidence>
<gene>
    <name evidence="3" type="ORF">DYB32_002127</name>
    <name evidence="2" type="ORF">H310_04025</name>
</gene>
<evidence type="ECO:0000313" key="3">
    <source>
        <dbReference type="EMBL" id="RHY32904.1"/>
    </source>
</evidence>
<accession>A0A024UFH7</accession>
<keyword evidence="4" id="KW-1185">Reference proteome</keyword>
<dbReference type="EMBL" id="QUSY01000107">
    <property type="protein sequence ID" value="RHY32904.1"/>
    <property type="molecule type" value="Genomic_DNA"/>
</dbReference>
<evidence type="ECO:0000313" key="4">
    <source>
        <dbReference type="Proteomes" id="UP000285060"/>
    </source>
</evidence>
<organism evidence="2">
    <name type="scientific">Aphanomyces invadans</name>
    <dbReference type="NCBI Taxonomy" id="157072"/>
    <lineage>
        <taxon>Eukaryota</taxon>
        <taxon>Sar</taxon>
        <taxon>Stramenopiles</taxon>
        <taxon>Oomycota</taxon>
        <taxon>Saprolegniomycetes</taxon>
        <taxon>Saprolegniales</taxon>
        <taxon>Verrucalvaceae</taxon>
        <taxon>Aphanomyces</taxon>
    </lineage>
</organism>
<sequence>MLRRSMSRALSTAAKAAPEKPEYPKSFLSHLANQPLNAFNVGVTILTLSLSIQLVNSNNAVKEEQNKNEKLAKYVSRLEDRLKELNIVVLTEDELEKAAEAEALRQVELDLQEKAKTAPKTKSVMV</sequence>
<evidence type="ECO:0000256" key="1">
    <source>
        <dbReference type="SAM" id="Coils"/>
    </source>
</evidence>
<feature type="coiled-coil region" evidence="1">
    <location>
        <begin position="61"/>
        <end position="88"/>
    </location>
</feature>
<name>A0A024UFH7_9STRA</name>
<protein>
    <submittedName>
        <fullName evidence="2">Uncharacterized protein</fullName>
    </submittedName>
</protein>
<reference evidence="3 4" key="2">
    <citation type="submission" date="2018-08" db="EMBL/GenBank/DDBJ databases">
        <title>Aphanomyces genome sequencing and annotation.</title>
        <authorList>
            <person name="Minardi D."/>
            <person name="Oidtmann B."/>
            <person name="Van Der Giezen M."/>
            <person name="Studholme D.J."/>
        </authorList>
    </citation>
    <scope>NUCLEOTIDE SEQUENCE [LARGE SCALE GENOMIC DNA]</scope>
    <source>
        <strain evidence="3 4">NJM0002</strain>
    </source>
</reference>
<dbReference type="RefSeq" id="XP_008866363.1">
    <property type="nucleotide sequence ID" value="XM_008868141.1"/>
</dbReference>
<dbReference type="Proteomes" id="UP000285060">
    <property type="component" value="Unassembled WGS sequence"/>
</dbReference>
<dbReference type="VEuPathDB" id="FungiDB:H310_04025"/>
<dbReference type="eggNOG" id="ENOG502SBGC">
    <property type="taxonomic scope" value="Eukaryota"/>
</dbReference>
<proteinExistence type="predicted"/>
<reference evidence="2" key="1">
    <citation type="submission" date="2013-12" db="EMBL/GenBank/DDBJ databases">
        <title>The Genome Sequence of Aphanomyces invadans NJM9701.</title>
        <authorList>
            <consortium name="The Broad Institute Genomics Platform"/>
            <person name="Russ C."/>
            <person name="Tyler B."/>
            <person name="van West P."/>
            <person name="Dieguez-Uribeondo J."/>
            <person name="Young S.K."/>
            <person name="Zeng Q."/>
            <person name="Gargeya S."/>
            <person name="Fitzgerald M."/>
            <person name="Abouelleil A."/>
            <person name="Alvarado L."/>
            <person name="Chapman S.B."/>
            <person name="Gainer-Dewar J."/>
            <person name="Goldberg J."/>
            <person name="Griggs A."/>
            <person name="Gujja S."/>
            <person name="Hansen M."/>
            <person name="Howarth C."/>
            <person name="Imamovic A."/>
            <person name="Ireland A."/>
            <person name="Larimer J."/>
            <person name="McCowan C."/>
            <person name="Murphy C."/>
            <person name="Pearson M."/>
            <person name="Poon T.W."/>
            <person name="Priest M."/>
            <person name="Roberts A."/>
            <person name="Saif S."/>
            <person name="Shea T."/>
            <person name="Sykes S."/>
            <person name="Wortman J."/>
            <person name="Nusbaum C."/>
            <person name="Birren B."/>
        </authorList>
    </citation>
    <scope>NUCLEOTIDE SEQUENCE [LARGE SCALE GENOMIC DNA]</scope>
    <source>
        <strain evidence="2">NJM9701</strain>
    </source>
</reference>
<keyword evidence="1" id="KW-0175">Coiled coil</keyword>
<dbReference type="AlphaFoldDB" id="A0A024UFH7"/>
<dbReference type="EMBL" id="KI913957">
    <property type="protein sequence ID" value="ETW04925.1"/>
    <property type="molecule type" value="Genomic_DNA"/>
</dbReference>
<dbReference type="GeneID" id="20081075"/>
<dbReference type="OrthoDB" id="121478at2759"/>